<dbReference type="EMBL" id="BMAV01006742">
    <property type="protein sequence ID" value="GFY48988.1"/>
    <property type="molecule type" value="Genomic_DNA"/>
</dbReference>
<proteinExistence type="predicted"/>
<dbReference type="Proteomes" id="UP000886998">
    <property type="component" value="Unassembled WGS sequence"/>
</dbReference>
<evidence type="ECO:0000256" key="1">
    <source>
        <dbReference type="ARBA" id="ARBA00022884"/>
    </source>
</evidence>
<evidence type="ECO:0000313" key="4">
    <source>
        <dbReference type="EMBL" id="GFY48988.1"/>
    </source>
</evidence>
<dbReference type="InterPro" id="IPR036612">
    <property type="entry name" value="KH_dom_type_1_sf"/>
</dbReference>
<dbReference type="GO" id="GO:0005634">
    <property type="term" value="C:nucleus"/>
    <property type="evidence" value="ECO:0007669"/>
    <property type="project" value="TreeGrafter"/>
</dbReference>
<feature type="domain" description="KHDC4/BBP-like KH-domain type I" evidence="3">
    <location>
        <begin position="52"/>
        <end position="95"/>
    </location>
</feature>
<dbReference type="GO" id="GO:0003729">
    <property type="term" value="F:mRNA binding"/>
    <property type="evidence" value="ECO:0007669"/>
    <property type="project" value="TreeGrafter"/>
</dbReference>
<accession>A0A8X6X8W4</accession>
<name>A0A8X6X8W4_9ARAC</name>
<organism evidence="4 6">
    <name type="scientific">Trichonephila inaurata madagascariensis</name>
    <dbReference type="NCBI Taxonomy" id="2747483"/>
    <lineage>
        <taxon>Eukaryota</taxon>
        <taxon>Metazoa</taxon>
        <taxon>Ecdysozoa</taxon>
        <taxon>Arthropoda</taxon>
        <taxon>Chelicerata</taxon>
        <taxon>Arachnida</taxon>
        <taxon>Araneae</taxon>
        <taxon>Araneomorphae</taxon>
        <taxon>Entelegynae</taxon>
        <taxon>Araneoidea</taxon>
        <taxon>Nephilidae</taxon>
        <taxon>Trichonephila</taxon>
        <taxon>Trichonephila inaurata</taxon>
    </lineage>
</organism>
<evidence type="ECO:0000259" key="3">
    <source>
        <dbReference type="Pfam" id="PF22675"/>
    </source>
</evidence>
<protein>
    <submittedName>
        <fullName evidence="4">KH domain-containing, RNA-binding, signal transduction-associated protein 3</fullName>
    </submittedName>
</protein>
<dbReference type="GO" id="GO:0000381">
    <property type="term" value="P:regulation of alternative mRNA splicing, via spliceosome"/>
    <property type="evidence" value="ECO:0007669"/>
    <property type="project" value="TreeGrafter"/>
</dbReference>
<comment type="caution">
    <text evidence="4">The sequence shown here is derived from an EMBL/GenBank/DDBJ whole genome shotgun (WGS) entry which is preliminary data.</text>
</comment>
<dbReference type="PANTHER" id="PTHR11208">
    <property type="entry name" value="RNA-BINDING PROTEIN RELATED"/>
    <property type="match status" value="1"/>
</dbReference>
<evidence type="ECO:0000256" key="2">
    <source>
        <dbReference type="SAM" id="MobiDB-lite"/>
    </source>
</evidence>
<dbReference type="InterPro" id="IPR045071">
    <property type="entry name" value="BBP-like"/>
</dbReference>
<keyword evidence="6" id="KW-1185">Reference proteome</keyword>
<dbReference type="PANTHER" id="PTHR11208:SF42">
    <property type="entry name" value="QUAKING RELATED 54B, ISOFORM E"/>
    <property type="match status" value="1"/>
</dbReference>
<evidence type="ECO:0000313" key="5">
    <source>
        <dbReference type="EMBL" id="GFY53939.1"/>
    </source>
</evidence>
<dbReference type="AlphaFoldDB" id="A0A8X6X8W4"/>
<evidence type="ECO:0000313" key="6">
    <source>
        <dbReference type="Proteomes" id="UP000886998"/>
    </source>
</evidence>
<keyword evidence="1" id="KW-0694">RNA-binding</keyword>
<feature type="region of interest" description="Disordered" evidence="2">
    <location>
        <begin position="86"/>
        <end position="108"/>
    </location>
</feature>
<dbReference type="SUPFAM" id="SSF54791">
    <property type="entry name" value="Eukaryotic type KH-domain (KH-domain type I)"/>
    <property type="match status" value="1"/>
</dbReference>
<gene>
    <name evidence="4" type="primary">KHDRBS3_1</name>
    <name evidence="4" type="ORF">TNIN_145471</name>
    <name evidence="5" type="ORF">TNIN_404841</name>
</gene>
<dbReference type="EMBL" id="BMAV01009572">
    <property type="protein sequence ID" value="GFY53939.1"/>
    <property type="molecule type" value="Genomic_DNA"/>
</dbReference>
<dbReference type="OrthoDB" id="6777263at2759"/>
<dbReference type="Gene3D" id="3.30.1370.10">
    <property type="entry name" value="K Homology domain, type 1"/>
    <property type="match status" value="1"/>
</dbReference>
<sequence>MNPSKKEILNQEIGRIHNPNSGDDFKRKDNQIVVHTGKQIRLKDKVHIPVDKHPNFNFVGKLFSPKGSSLQQLQEATQTRMVVLGHGSMKHKRMEEELRKRGNQSMFI</sequence>
<reference evidence="4" key="1">
    <citation type="submission" date="2020-08" db="EMBL/GenBank/DDBJ databases">
        <title>Multicomponent nature underlies the extraordinary mechanical properties of spider dragline silk.</title>
        <authorList>
            <person name="Kono N."/>
            <person name="Nakamura H."/>
            <person name="Mori M."/>
            <person name="Yoshida Y."/>
            <person name="Ohtoshi R."/>
            <person name="Malay A.D."/>
            <person name="Moran D.A.P."/>
            <person name="Tomita M."/>
            <person name="Numata K."/>
            <person name="Arakawa K."/>
        </authorList>
    </citation>
    <scope>NUCLEOTIDE SEQUENCE</scope>
</reference>
<dbReference type="InterPro" id="IPR055256">
    <property type="entry name" value="KH_1_KHDC4/BBP-like"/>
</dbReference>
<dbReference type="Pfam" id="PF22675">
    <property type="entry name" value="KH-I_KHDC4-BBP"/>
    <property type="match status" value="1"/>
</dbReference>